<keyword evidence="3" id="KW-1185">Reference proteome</keyword>
<name>A0A2K3UV40_9DEIO</name>
<feature type="domain" description="DJ-1/PfpI" evidence="1">
    <location>
        <begin position="5"/>
        <end position="176"/>
    </location>
</feature>
<dbReference type="PANTHER" id="PTHR43130">
    <property type="entry name" value="ARAC-FAMILY TRANSCRIPTIONAL REGULATOR"/>
    <property type="match status" value="1"/>
</dbReference>
<dbReference type="RefSeq" id="WP_103310001.1">
    <property type="nucleotide sequence ID" value="NZ_PPPD01000001.1"/>
</dbReference>
<sequence>MTRTVGLLVFGGVEVLDLGGPFEVLSVASRLAGRSGESPPFRPVLIAHDLTPVTARGGLRVLPDCTLDDHPPLDVLLVPGGVVDGLRSDPALLEWVRARSTEAELTASVCTGAFVLAWAGVLTTGRATTHWEDQDELARQFPALEVVPGVSWVDGGAVVTSGGISAGIDMTLHLVERLHSRDLAERTARQMEYRWTDGLWTENGVNA</sequence>
<dbReference type="OrthoDB" id="6382410at2"/>
<dbReference type="PANTHER" id="PTHR43130:SF14">
    <property type="entry name" value="DJ-1_PFPI DOMAIN-CONTAINING PROTEIN"/>
    <property type="match status" value="1"/>
</dbReference>
<dbReference type="GO" id="GO:0006355">
    <property type="term" value="P:regulation of DNA-templated transcription"/>
    <property type="evidence" value="ECO:0007669"/>
    <property type="project" value="TreeGrafter"/>
</dbReference>
<comment type="caution">
    <text evidence="2">The sequence shown here is derived from an EMBL/GenBank/DDBJ whole genome shotgun (WGS) entry which is preliminary data.</text>
</comment>
<dbReference type="SUPFAM" id="SSF52317">
    <property type="entry name" value="Class I glutamine amidotransferase-like"/>
    <property type="match status" value="1"/>
</dbReference>
<dbReference type="InterPro" id="IPR029062">
    <property type="entry name" value="Class_I_gatase-like"/>
</dbReference>
<evidence type="ECO:0000313" key="3">
    <source>
        <dbReference type="Proteomes" id="UP000236379"/>
    </source>
</evidence>
<protein>
    <submittedName>
        <fullName evidence="2">Thiamine biosynthesis protein ThiJ</fullName>
    </submittedName>
</protein>
<evidence type="ECO:0000313" key="2">
    <source>
        <dbReference type="EMBL" id="PNY80401.1"/>
    </source>
</evidence>
<dbReference type="EMBL" id="PPPD01000001">
    <property type="protein sequence ID" value="PNY80401.1"/>
    <property type="molecule type" value="Genomic_DNA"/>
</dbReference>
<dbReference type="Proteomes" id="UP000236379">
    <property type="component" value="Unassembled WGS sequence"/>
</dbReference>
<gene>
    <name evidence="2" type="ORF">CVO96_02585</name>
</gene>
<dbReference type="InterPro" id="IPR002818">
    <property type="entry name" value="DJ-1/PfpI"/>
</dbReference>
<dbReference type="AlphaFoldDB" id="A0A2K3UV40"/>
<dbReference type="Pfam" id="PF01965">
    <property type="entry name" value="DJ-1_PfpI"/>
    <property type="match status" value="1"/>
</dbReference>
<accession>A0A2K3UV40</accession>
<reference evidence="2 3" key="1">
    <citation type="submission" date="2018-01" db="EMBL/GenBank/DDBJ databases">
        <title>Deinococcus koreensis sp. nov., a radiation-resistant bacterium isolated from river water.</title>
        <authorList>
            <person name="Choi A."/>
        </authorList>
    </citation>
    <scope>NUCLEOTIDE SEQUENCE [LARGE SCALE GENOMIC DNA]</scope>
    <source>
        <strain evidence="2 3">SJW1-2</strain>
    </source>
</reference>
<evidence type="ECO:0000259" key="1">
    <source>
        <dbReference type="Pfam" id="PF01965"/>
    </source>
</evidence>
<dbReference type="CDD" id="cd03139">
    <property type="entry name" value="GATase1_PfpI_2"/>
    <property type="match status" value="1"/>
</dbReference>
<dbReference type="InterPro" id="IPR052158">
    <property type="entry name" value="INH-QAR"/>
</dbReference>
<dbReference type="Gene3D" id="3.40.50.880">
    <property type="match status" value="1"/>
</dbReference>
<organism evidence="2 3">
    <name type="scientific">Deinococcus koreensis</name>
    <dbReference type="NCBI Taxonomy" id="2054903"/>
    <lineage>
        <taxon>Bacteria</taxon>
        <taxon>Thermotogati</taxon>
        <taxon>Deinococcota</taxon>
        <taxon>Deinococci</taxon>
        <taxon>Deinococcales</taxon>
        <taxon>Deinococcaceae</taxon>
        <taxon>Deinococcus</taxon>
    </lineage>
</organism>
<proteinExistence type="predicted"/>